<dbReference type="Gene3D" id="1.20.5.1930">
    <property type="match status" value="1"/>
</dbReference>
<keyword evidence="9" id="KW-1133">Transmembrane helix</keyword>
<keyword evidence="8" id="KW-0902">Two-component regulatory system</keyword>
<evidence type="ECO:0000256" key="1">
    <source>
        <dbReference type="ARBA" id="ARBA00000085"/>
    </source>
</evidence>
<dbReference type="GO" id="GO:0016020">
    <property type="term" value="C:membrane"/>
    <property type="evidence" value="ECO:0007669"/>
    <property type="project" value="InterPro"/>
</dbReference>
<dbReference type="InterPro" id="IPR050482">
    <property type="entry name" value="Sensor_HK_TwoCompSys"/>
</dbReference>
<evidence type="ECO:0000256" key="7">
    <source>
        <dbReference type="ARBA" id="ARBA00022840"/>
    </source>
</evidence>
<dbReference type="PANTHER" id="PTHR24421">
    <property type="entry name" value="NITRATE/NITRITE SENSOR PROTEIN NARX-RELATED"/>
    <property type="match status" value="1"/>
</dbReference>
<gene>
    <name evidence="11" type="ORF">FC18_GL001706</name>
</gene>
<dbReference type="PRINTS" id="PR00173">
    <property type="entry name" value="EDTRNSPORT"/>
</dbReference>
<accession>A0A0R1ZJ70</accession>
<protein>
    <recommendedName>
        <fullName evidence="2">histidine kinase</fullName>
        <ecNumber evidence="2">2.7.13.3</ecNumber>
    </recommendedName>
</protein>
<dbReference type="SUPFAM" id="SSF55874">
    <property type="entry name" value="ATPase domain of HSP90 chaperone/DNA topoisomerase II/histidine kinase"/>
    <property type="match status" value="1"/>
</dbReference>
<evidence type="ECO:0000256" key="4">
    <source>
        <dbReference type="ARBA" id="ARBA00022679"/>
    </source>
</evidence>
<evidence type="ECO:0000256" key="3">
    <source>
        <dbReference type="ARBA" id="ARBA00022553"/>
    </source>
</evidence>
<dbReference type="EMBL" id="AYYO01000037">
    <property type="protein sequence ID" value="KRM54999.1"/>
    <property type="molecule type" value="Genomic_DNA"/>
</dbReference>
<dbReference type="InterPro" id="IPR011712">
    <property type="entry name" value="Sig_transdc_His_kin_sub3_dim/P"/>
</dbReference>
<evidence type="ECO:0000256" key="8">
    <source>
        <dbReference type="ARBA" id="ARBA00023012"/>
    </source>
</evidence>
<dbReference type="AlphaFoldDB" id="A0A0R1ZJ70"/>
<dbReference type="STRING" id="1291052.FC18_GL001706"/>
<dbReference type="InterPro" id="IPR036890">
    <property type="entry name" value="HATPase_C_sf"/>
</dbReference>
<dbReference type="GO" id="GO:0046983">
    <property type="term" value="F:protein dimerization activity"/>
    <property type="evidence" value="ECO:0007669"/>
    <property type="project" value="InterPro"/>
</dbReference>
<dbReference type="PATRIC" id="fig|1291052.5.peg.1745"/>
<dbReference type="CDD" id="cd16917">
    <property type="entry name" value="HATPase_UhpB-NarQ-NarX-like"/>
    <property type="match status" value="1"/>
</dbReference>
<dbReference type="GO" id="GO:0000155">
    <property type="term" value="F:phosphorelay sensor kinase activity"/>
    <property type="evidence" value="ECO:0007669"/>
    <property type="project" value="InterPro"/>
</dbReference>
<feature type="transmembrane region" description="Helical" evidence="9">
    <location>
        <begin position="85"/>
        <end position="105"/>
    </location>
</feature>
<keyword evidence="5" id="KW-0547">Nucleotide-binding</keyword>
<evidence type="ECO:0000256" key="5">
    <source>
        <dbReference type="ARBA" id="ARBA00022741"/>
    </source>
</evidence>
<feature type="transmembrane region" description="Helical" evidence="9">
    <location>
        <begin position="20"/>
        <end position="38"/>
    </location>
</feature>
<evidence type="ECO:0000259" key="10">
    <source>
        <dbReference type="Pfam" id="PF07730"/>
    </source>
</evidence>
<name>A0A0R1ZJ70_9LACO</name>
<dbReference type="Proteomes" id="UP000051679">
    <property type="component" value="Unassembled WGS sequence"/>
</dbReference>
<dbReference type="GO" id="GO:0005524">
    <property type="term" value="F:ATP binding"/>
    <property type="evidence" value="ECO:0007669"/>
    <property type="project" value="UniProtKB-KW"/>
</dbReference>
<keyword evidence="7" id="KW-0067">ATP-binding</keyword>
<feature type="transmembrane region" description="Helical" evidence="9">
    <location>
        <begin position="158"/>
        <end position="176"/>
    </location>
</feature>
<feature type="transmembrane region" description="Helical" evidence="9">
    <location>
        <begin position="58"/>
        <end position="78"/>
    </location>
</feature>
<dbReference type="PANTHER" id="PTHR24421:SF10">
    <property type="entry name" value="NITRATE_NITRITE SENSOR PROTEIN NARQ"/>
    <property type="match status" value="1"/>
</dbReference>
<keyword evidence="9" id="KW-0812">Transmembrane</keyword>
<dbReference type="Pfam" id="PF07730">
    <property type="entry name" value="HisKA_3"/>
    <property type="match status" value="1"/>
</dbReference>
<evidence type="ECO:0000256" key="9">
    <source>
        <dbReference type="SAM" id="Phobius"/>
    </source>
</evidence>
<dbReference type="Gene3D" id="3.30.565.10">
    <property type="entry name" value="Histidine kinase-like ATPase, C-terminal domain"/>
    <property type="match status" value="1"/>
</dbReference>
<keyword evidence="4" id="KW-0808">Transferase</keyword>
<evidence type="ECO:0000313" key="11">
    <source>
        <dbReference type="EMBL" id="KRM54999.1"/>
    </source>
</evidence>
<dbReference type="EC" id="2.7.13.3" evidence="2"/>
<proteinExistence type="predicted"/>
<evidence type="ECO:0000313" key="12">
    <source>
        <dbReference type="Proteomes" id="UP000051679"/>
    </source>
</evidence>
<keyword evidence="3" id="KW-0597">Phosphoprotein</keyword>
<evidence type="ECO:0000256" key="6">
    <source>
        <dbReference type="ARBA" id="ARBA00022777"/>
    </source>
</evidence>
<dbReference type="OrthoDB" id="9781904at2"/>
<comment type="caution">
    <text evidence="11">The sequence shown here is derived from an EMBL/GenBank/DDBJ whole genome shotgun (WGS) entry which is preliminary data.</text>
</comment>
<keyword evidence="6 11" id="KW-0418">Kinase</keyword>
<organism evidence="11 12">
    <name type="scientific">Lacticaseibacillus sharpeae JCM 1186 = DSM 20505</name>
    <dbReference type="NCBI Taxonomy" id="1291052"/>
    <lineage>
        <taxon>Bacteria</taxon>
        <taxon>Bacillati</taxon>
        <taxon>Bacillota</taxon>
        <taxon>Bacilli</taxon>
        <taxon>Lactobacillales</taxon>
        <taxon>Lactobacillaceae</taxon>
        <taxon>Lacticaseibacillus</taxon>
    </lineage>
</organism>
<keyword evidence="12" id="KW-1185">Reference proteome</keyword>
<evidence type="ECO:0000256" key="2">
    <source>
        <dbReference type="ARBA" id="ARBA00012438"/>
    </source>
</evidence>
<comment type="catalytic activity">
    <reaction evidence="1">
        <text>ATP + protein L-histidine = ADP + protein N-phospho-L-histidine.</text>
        <dbReference type="EC" id="2.7.13.3"/>
    </reaction>
</comment>
<sequence length="409" mass="46278">MDRKMMRQKDYQQRLRQIRGPLMVLMVVIGFATIYVLNTQSGLVPQMWVIKLRTDMDVSMQQLIVVGGVLMEILLLWFSPFLARLQPMILFVLQFLFVLQTTWVLHALTPVLLMGLIPTVAIEIMNIYVHPRRLWRLLIGVNVVLLIVYTIFEGPIQAALVLVSMVFMLGVVVYYWRYYERQLVEKQHAEDLVAELQIAYAQVEESTIRTERQRVARELHDTLTQGLAGTVMQLEAAQKFLQQGKINQAETVIGGATTIARDTLRDSRLTLTDLRATTEKSLDARLELLADAFKKNYQLTTTIRLNYVPQFSDEQLTEISRIVSEAMINVVKHTDTRQVIINGTTAADVFTLKVIDFGSGTVGKRKGHYGMQGMHERAAKLQGALTIVGTPGEGTTVTLTVPTVMKENV</sequence>
<feature type="transmembrane region" description="Helical" evidence="9">
    <location>
        <begin position="134"/>
        <end position="152"/>
    </location>
</feature>
<feature type="transmembrane region" description="Helical" evidence="9">
    <location>
        <begin position="111"/>
        <end position="129"/>
    </location>
</feature>
<keyword evidence="9" id="KW-0472">Membrane</keyword>
<feature type="domain" description="Signal transduction histidine kinase subgroup 3 dimerisation and phosphoacceptor" evidence="10">
    <location>
        <begin position="211"/>
        <end position="277"/>
    </location>
</feature>
<reference evidence="11 12" key="1">
    <citation type="journal article" date="2015" name="Genome Announc.">
        <title>Expanding the biotechnology potential of lactobacilli through comparative genomics of 213 strains and associated genera.</title>
        <authorList>
            <person name="Sun Z."/>
            <person name="Harris H.M."/>
            <person name="McCann A."/>
            <person name="Guo C."/>
            <person name="Argimon S."/>
            <person name="Zhang W."/>
            <person name="Yang X."/>
            <person name="Jeffery I.B."/>
            <person name="Cooney J.C."/>
            <person name="Kagawa T.F."/>
            <person name="Liu W."/>
            <person name="Song Y."/>
            <person name="Salvetti E."/>
            <person name="Wrobel A."/>
            <person name="Rasinkangas P."/>
            <person name="Parkhill J."/>
            <person name="Rea M.C."/>
            <person name="O'Sullivan O."/>
            <person name="Ritari J."/>
            <person name="Douillard F.P."/>
            <person name="Paul Ross R."/>
            <person name="Yang R."/>
            <person name="Briner A.E."/>
            <person name="Felis G.E."/>
            <person name="de Vos W.M."/>
            <person name="Barrangou R."/>
            <person name="Klaenhammer T.R."/>
            <person name="Caufield P.W."/>
            <person name="Cui Y."/>
            <person name="Zhang H."/>
            <person name="O'Toole P.W."/>
        </authorList>
    </citation>
    <scope>NUCLEOTIDE SEQUENCE [LARGE SCALE GENOMIC DNA]</scope>
    <source>
        <strain evidence="11 12">DSM 20505</strain>
    </source>
</reference>